<proteinExistence type="predicted"/>
<organism evidence="1 2">
    <name type="scientific">Diphasiastrum complanatum</name>
    <name type="common">Issler's clubmoss</name>
    <name type="synonym">Lycopodium complanatum</name>
    <dbReference type="NCBI Taxonomy" id="34168"/>
    <lineage>
        <taxon>Eukaryota</taxon>
        <taxon>Viridiplantae</taxon>
        <taxon>Streptophyta</taxon>
        <taxon>Embryophyta</taxon>
        <taxon>Tracheophyta</taxon>
        <taxon>Lycopodiopsida</taxon>
        <taxon>Lycopodiales</taxon>
        <taxon>Lycopodiaceae</taxon>
        <taxon>Lycopodioideae</taxon>
        <taxon>Diphasiastrum</taxon>
    </lineage>
</organism>
<evidence type="ECO:0000313" key="1">
    <source>
        <dbReference type="EMBL" id="KAJ7546723.1"/>
    </source>
</evidence>
<gene>
    <name evidence="1" type="ORF">O6H91_08G051500</name>
</gene>
<protein>
    <submittedName>
        <fullName evidence="1">Uncharacterized protein</fullName>
    </submittedName>
</protein>
<name>A0ACC2CXE7_DIPCM</name>
<evidence type="ECO:0000313" key="2">
    <source>
        <dbReference type="Proteomes" id="UP001162992"/>
    </source>
</evidence>
<keyword evidence="2" id="KW-1185">Reference proteome</keyword>
<dbReference type="EMBL" id="CM055099">
    <property type="protein sequence ID" value="KAJ7546723.1"/>
    <property type="molecule type" value="Genomic_DNA"/>
</dbReference>
<reference evidence="2" key="1">
    <citation type="journal article" date="2024" name="Proc. Natl. Acad. Sci. U.S.A.">
        <title>Extraordinary preservation of gene collinearity over three hundred million years revealed in homosporous lycophytes.</title>
        <authorList>
            <person name="Li C."/>
            <person name="Wickell D."/>
            <person name="Kuo L.Y."/>
            <person name="Chen X."/>
            <person name="Nie B."/>
            <person name="Liao X."/>
            <person name="Peng D."/>
            <person name="Ji J."/>
            <person name="Jenkins J."/>
            <person name="Williams M."/>
            <person name="Shu S."/>
            <person name="Plott C."/>
            <person name="Barry K."/>
            <person name="Rajasekar S."/>
            <person name="Grimwood J."/>
            <person name="Han X."/>
            <person name="Sun S."/>
            <person name="Hou Z."/>
            <person name="He W."/>
            <person name="Dai G."/>
            <person name="Sun C."/>
            <person name="Schmutz J."/>
            <person name="Leebens-Mack J.H."/>
            <person name="Li F.W."/>
            <person name="Wang L."/>
        </authorList>
    </citation>
    <scope>NUCLEOTIDE SEQUENCE [LARGE SCALE GENOMIC DNA]</scope>
    <source>
        <strain evidence="2">cv. PW_Plant_1</strain>
    </source>
</reference>
<accession>A0ACC2CXE7</accession>
<sequence length="127" mass="14120">MVSCGSRLRCSVDQAPPPTPPPNPPVCPLMIARNIASTSPLVGKSCQSITDQYSMCEKILHFVNRTSCFNPLLSPYPSVDNHGVYFHSPPLLVSGAKYLYYFMPDLRALFTNKPIALFEVAYNVFLH</sequence>
<comment type="caution">
    <text evidence="1">The sequence shown here is derived from an EMBL/GenBank/DDBJ whole genome shotgun (WGS) entry which is preliminary data.</text>
</comment>
<dbReference type="Proteomes" id="UP001162992">
    <property type="component" value="Chromosome 8"/>
</dbReference>